<accession>A0AC61NJQ0</accession>
<reference evidence="1" key="1">
    <citation type="submission" date="2021-08" db="EMBL/GenBank/DDBJ databases">
        <title>Novel anaerobic bacterium isolated from sea squirt in East Sea, Republic of Korea.</title>
        <authorList>
            <person name="Nguyen T.H."/>
            <person name="Li Z."/>
            <person name="Lee Y.-J."/>
            <person name="Ko J."/>
            <person name="Kim S.-G."/>
        </authorList>
    </citation>
    <scope>NUCLEOTIDE SEQUENCE</scope>
    <source>
        <strain evidence="1">KCTC 25031</strain>
    </source>
</reference>
<protein>
    <submittedName>
        <fullName evidence="1">Lysine 2,3-aminomutase</fullName>
    </submittedName>
</protein>
<dbReference type="Proteomes" id="UP000826212">
    <property type="component" value="Chromosome"/>
</dbReference>
<sequence>MKYRSYTLANYHTLPQIQNLSEEDRFVIEVVGNVLPFKTSNYVVDELIDWENWESDPFFKLTFPQKGMLSEEHFNRVASLIKSGADKSDLRKVIDEIRYELNPNPAGQAHNVPELNGVKLEGMQHKYRETMLFFPSQGQTCHAYCSFCFRWSQFALTEEKFAMKEVDLMVDYLRAHPEISDVLFTGGDPSIMKTKFFEKYINTLLDANLSNLKTIRIGTKALTFWPYRFTTDEDAPQLLELFKKVTDSGINLSIMAHFNHYGALETKAVQDAITALRSTGAQIRSQSPLMKHINDDANVWGTMWRKQVDLGIIPYYMFVARDTGAQDYFAVTLEDAWNIFKDAYQSVSGVCRTVRGPSMSCDPGKIQIVGIAEVKGEKVFILSFIQGRNPEWVGKPFFAKYDPDAIWITDLKPAFGEKEFFYEEELNNMYH</sequence>
<organism evidence="1 2">
    <name type="scientific">Halosquirtibacter laminarini</name>
    <dbReference type="NCBI Taxonomy" id="3374600"/>
    <lineage>
        <taxon>Bacteria</taxon>
        <taxon>Pseudomonadati</taxon>
        <taxon>Bacteroidota</taxon>
        <taxon>Bacteroidia</taxon>
        <taxon>Marinilabiliales</taxon>
        <taxon>Prolixibacteraceae</taxon>
        <taxon>Halosquirtibacter</taxon>
    </lineage>
</organism>
<evidence type="ECO:0000313" key="1">
    <source>
        <dbReference type="EMBL" id="QZE14505.1"/>
    </source>
</evidence>
<dbReference type="EMBL" id="CP081303">
    <property type="protein sequence ID" value="QZE14505.1"/>
    <property type="molecule type" value="Genomic_DNA"/>
</dbReference>
<proteinExistence type="predicted"/>
<evidence type="ECO:0000313" key="2">
    <source>
        <dbReference type="Proteomes" id="UP000826212"/>
    </source>
</evidence>
<name>A0AC61NJQ0_9BACT</name>
<gene>
    <name evidence="1" type="ORF">K4L44_01140</name>
</gene>
<keyword evidence="2" id="KW-1185">Reference proteome</keyword>